<gene>
    <name evidence="2" type="ORF">METZ01_LOCUS383568</name>
</gene>
<organism evidence="2">
    <name type="scientific">marine metagenome</name>
    <dbReference type="NCBI Taxonomy" id="408172"/>
    <lineage>
        <taxon>unclassified sequences</taxon>
        <taxon>metagenomes</taxon>
        <taxon>ecological metagenomes</taxon>
    </lineage>
</organism>
<keyword evidence="1" id="KW-0812">Transmembrane</keyword>
<feature type="non-terminal residue" evidence="2">
    <location>
        <position position="120"/>
    </location>
</feature>
<feature type="transmembrane region" description="Helical" evidence="1">
    <location>
        <begin position="47"/>
        <end position="69"/>
    </location>
</feature>
<name>A0A382U8U7_9ZZZZ</name>
<keyword evidence="1" id="KW-0472">Membrane</keyword>
<protein>
    <recommendedName>
        <fullName evidence="3">SMODS and SLOG-associating 2TM effector domain-containing protein</fullName>
    </recommendedName>
</protein>
<evidence type="ECO:0008006" key="3">
    <source>
        <dbReference type="Google" id="ProtNLM"/>
    </source>
</evidence>
<evidence type="ECO:0000313" key="2">
    <source>
        <dbReference type="EMBL" id="SVD30714.1"/>
    </source>
</evidence>
<reference evidence="2" key="1">
    <citation type="submission" date="2018-05" db="EMBL/GenBank/DDBJ databases">
        <authorList>
            <person name="Lanie J.A."/>
            <person name="Ng W.-L."/>
            <person name="Kazmierczak K.M."/>
            <person name="Andrzejewski T.M."/>
            <person name="Davidsen T.M."/>
            <person name="Wayne K.J."/>
            <person name="Tettelin H."/>
            <person name="Glass J.I."/>
            <person name="Rusch D."/>
            <person name="Podicherti R."/>
            <person name="Tsui H.-C.T."/>
            <person name="Winkler M.E."/>
        </authorList>
    </citation>
    <scope>NUCLEOTIDE SEQUENCE</scope>
</reference>
<accession>A0A382U8U7</accession>
<evidence type="ECO:0000256" key="1">
    <source>
        <dbReference type="SAM" id="Phobius"/>
    </source>
</evidence>
<dbReference type="AlphaFoldDB" id="A0A382U8U7"/>
<proteinExistence type="predicted"/>
<keyword evidence="1" id="KW-1133">Transmembrane helix</keyword>
<dbReference type="EMBL" id="UINC01142405">
    <property type="protein sequence ID" value="SVD30714.1"/>
    <property type="molecule type" value="Genomic_DNA"/>
</dbReference>
<sequence length="120" mass="13963">MAQGIIGDGIIDTQEEVLEHSKQTLWKDNPMQAFSIEKVEKRKVMNFYARSFFTTTVLGVFIFLIYLLFFTDLKSDSRDLVNILLGTFVAVLTKTMDYWFKDKDDPESKETDQHVEIQKA</sequence>